<feature type="domain" description="DNA polymerase III alpha subunit finger" evidence="2">
    <location>
        <begin position="1"/>
        <end position="84"/>
    </location>
</feature>
<evidence type="ECO:0000313" key="3">
    <source>
        <dbReference type="EMBL" id="SVA19472.1"/>
    </source>
</evidence>
<dbReference type="Gene3D" id="1.10.150.870">
    <property type="match status" value="1"/>
</dbReference>
<dbReference type="CDD" id="cd04485">
    <property type="entry name" value="DnaE_OBF"/>
    <property type="match status" value="1"/>
</dbReference>
<sequence>MLRHFVKRHHGKEKVETVHASLTELLKETYGVMLYQEDVIKIAEAIAGWSLAESDRLRRSMSGKRVDEPFMEHRDHFIRDAVKRGINVEAALEVWRQMEAFSGYAFCKAHSAAYSVISVQSAWLKAHFPAEFLAAVMSNYGGFYHTSCYLEEARRLGVTILSPNVNESEPYFTANDNVPWLRIGLLQIKGLTRQTLIALLEKRTERPFESLEDFCIRVKPTYREAETLIRCGAFDSLGYTRPQHLWRLKLFYHKLKTSRDGMFPSVVKTSSEIPWVDYPLEQKLRDELELMELTVEKHPLWIWKEALQQHVNKVGRFVHSQELTQYVGKKVKLVGWMLTTRRTKTKPGEIMQFLSCEDLTATYEAVLFPGTYRKFGHLIRSRGPYIIEGHVENDFGHTPVTVEQLTVLADSEPPIPSMKQSWNRA</sequence>
<dbReference type="InterPro" id="IPR029460">
    <property type="entry name" value="DNAPol_HHH"/>
</dbReference>
<dbReference type="GO" id="GO:0008408">
    <property type="term" value="F:3'-5' exonuclease activity"/>
    <property type="evidence" value="ECO:0007669"/>
    <property type="project" value="InterPro"/>
</dbReference>
<protein>
    <recommendedName>
        <fullName evidence="4">DNA polymerase helix-hairpin-helix motif domain-containing protein</fullName>
    </recommendedName>
</protein>
<dbReference type="InterPro" id="IPR040982">
    <property type="entry name" value="DNA_pol3_finger"/>
</dbReference>
<name>A0A381TTU7_9ZZZZ</name>
<organism evidence="3">
    <name type="scientific">marine metagenome</name>
    <dbReference type="NCBI Taxonomy" id="408172"/>
    <lineage>
        <taxon>unclassified sequences</taxon>
        <taxon>metagenomes</taxon>
        <taxon>ecological metagenomes</taxon>
    </lineage>
</organism>
<dbReference type="EMBL" id="UINC01005157">
    <property type="protein sequence ID" value="SVA19472.1"/>
    <property type="molecule type" value="Genomic_DNA"/>
</dbReference>
<dbReference type="AlphaFoldDB" id="A0A381TTU7"/>
<dbReference type="Pfam" id="PF14579">
    <property type="entry name" value="HHH_6"/>
    <property type="match status" value="1"/>
</dbReference>
<dbReference type="InterPro" id="IPR004805">
    <property type="entry name" value="DnaE2/DnaE/PolC"/>
</dbReference>
<dbReference type="GO" id="GO:0006260">
    <property type="term" value="P:DNA replication"/>
    <property type="evidence" value="ECO:0007669"/>
    <property type="project" value="InterPro"/>
</dbReference>
<proteinExistence type="predicted"/>
<evidence type="ECO:0000259" key="2">
    <source>
        <dbReference type="Pfam" id="PF17657"/>
    </source>
</evidence>
<evidence type="ECO:0000259" key="1">
    <source>
        <dbReference type="Pfam" id="PF14579"/>
    </source>
</evidence>
<gene>
    <name evidence="3" type="ORF">METZ01_LOCUS72326</name>
</gene>
<feature type="domain" description="DNA polymerase helix-hairpin-helix motif" evidence="1">
    <location>
        <begin position="157"/>
        <end position="243"/>
    </location>
</feature>
<dbReference type="PANTHER" id="PTHR32294">
    <property type="entry name" value="DNA POLYMERASE III SUBUNIT ALPHA"/>
    <property type="match status" value="1"/>
</dbReference>
<accession>A0A381TTU7</accession>
<evidence type="ECO:0008006" key="4">
    <source>
        <dbReference type="Google" id="ProtNLM"/>
    </source>
</evidence>
<dbReference type="Pfam" id="PF17657">
    <property type="entry name" value="DNA_pol3_finger"/>
    <property type="match status" value="1"/>
</dbReference>
<reference evidence="3" key="1">
    <citation type="submission" date="2018-05" db="EMBL/GenBank/DDBJ databases">
        <authorList>
            <person name="Lanie J.A."/>
            <person name="Ng W.-L."/>
            <person name="Kazmierczak K.M."/>
            <person name="Andrzejewski T.M."/>
            <person name="Davidsen T.M."/>
            <person name="Wayne K.J."/>
            <person name="Tettelin H."/>
            <person name="Glass J.I."/>
            <person name="Rusch D."/>
            <person name="Podicherti R."/>
            <person name="Tsui H.-C.T."/>
            <person name="Winkler M.E."/>
        </authorList>
    </citation>
    <scope>NUCLEOTIDE SEQUENCE</scope>
</reference>